<comment type="similarity">
    <text evidence="1">Belongs to the membrane fusion protein (MFP) (TC 8.A.1) family.</text>
</comment>
<evidence type="ECO:0000259" key="2">
    <source>
        <dbReference type="Pfam" id="PF25954"/>
    </source>
</evidence>
<proteinExistence type="inferred from homology"/>
<dbReference type="InterPro" id="IPR006143">
    <property type="entry name" value="RND_pump_MFP"/>
</dbReference>
<dbReference type="Pfam" id="PF25954">
    <property type="entry name" value="Beta-barrel_RND_2"/>
    <property type="match status" value="1"/>
</dbReference>
<sequence length="399" mass="43005">MRGAKRSLALIAGLLFVAGCSSREEAPKTEEKRSVVTGVKVETIGLQPFPEVIRASGTVQSRRQSVLSAKITASVVAVPVTEGDRVKAGQVLVELDDRDVKAQRGRAEAGLREAKDALEEVEAVILAQGNAIDAAKAQEELALATLARYNTLLERRSVAPQEFDEVAARSKAASAELQRAREVRISLSARKSQTLAKIDQAQEALHHAQAVFGYTTIRAPFDGIIVAKNVEVGNLAAPGAPLLTVEDERYRLEATVQESEIRKIRIGQQAEAEIDAIGRTLSGPIVEIVPAADPQSRTFTVKIDLPHTRGLRSGFYGQARFAVGRQQALAIPRKAVVEQGQLEGVYVLDQDNIARLRLVKTGKVYEDQVEILTGLSAGERVIAEGVERVSDGSRVEKGG</sequence>
<dbReference type="SUPFAM" id="SSF111369">
    <property type="entry name" value="HlyD-like secretion proteins"/>
    <property type="match status" value="2"/>
</dbReference>
<protein>
    <submittedName>
        <fullName evidence="5">Secretion protein HlyD</fullName>
    </submittedName>
</protein>
<dbReference type="InterPro" id="IPR058647">
    <property type="entry name" value="BSH_CzcB-like"/>
</dbReference>
<evidence type="ECO:0000256" key="1">
    <source>
        <dbReference type="ARBA" id="ARBA00009477"/>
    </source>
</evidence>
<gene>
    <name evidence="5" type="ORF">DAMO_1932</name>
</gene>
<dbReference type="InterPro" id="IPR058637">
    <property type="entry name" value="YknX-like_C"/>
</dbReference>
<name>D5MGV1_METO1</name>
<organism evidence="5 6">
    <name type="scientific">Methylomirabilis oxygeniifera</name>
    <dbReference type="NCBI Taxonomy" id="671143"/>
    <lineage>
        <taxon>Bacteria</taxon>
        <taxon>Candidatus Methylomirabilota</taxon>
        <taxon>Candidatus Methylomirabilia</taxon>
        <taxon>Candidatus Methylomirabilales</taxon>
        <taxon>Candidatus Methylomirabilaceae</taxon>
        <taxon>Candidatus Methylomirabilis</taxon>
    </lineage>
</organism>
<dbReference type="STRING" id="671143.DAMO_1932"/>
<dbReference type="PANTHER" id="PTHR30469:SF38">
    <property type="entry name" value="HLYD FAMILY SECRETION PROTEIN"/>
    <property type="match status" value="1"/>
</dbReference>
<dbReference type="KEGG" id="mox:DAMO_1932"/>
<dbReference type="Pfam" id="PF25973">
    <property type="entry name" value="BSH_CzcB"/>
    <property type="match status" value="1"/>
</dbReference>
<dbReference type="AlphaFoldDB" id="D5MGV1"/>
<dbReference type="InterPro" id="IPR058792">
    <property type="entry name" value="Beta-barrel_RND_2"/>
</dbReference>
<evidence type="ECO:0000313" key="6">
    <source>
        <dbReference type="Proteomes" id="UP000006898"/>
    </source>
</evidence>
<dbReference type="NCBIfam" id="TIGR01730">
    <property type="entry name" value="RND_mfp"/>
    <property type="match status" value="1"/>
</dbReference>
<dbReference type="GO" id="GO:1990281">
    <property type="term" value="C:efflux pump complex"/>
    <property type="evidence" value="ECO:0007669"/>
    <property type="project" value="TreeGrafter"/>
</dbReference>
<dbReference type="Proteomes" id="UP000006898">
    <property type="component" value="Chromosome"/>
</dbReference>
<feature type="domain" description="YknX-like C-terminal permuted SH3-like" evidence="4">
    <location>
        <begin position="328"/>
        <end position="396"/>
    </location>
</feature>
<evidence type="ECO:0000313" key="5">
    <source>
        <dbReference type="EMBL" id="CBE68982.1"/>
    </source>
</evidence>
<feature type="domain" description="CzcB-like barrel-sandwich hybrid" evidence="3">
    <location>
        <begin position="66"/>
        <end position="247"/>
    </location>
</feature>
<dbReference type="GO" id="GO:0015562">
    <property type="term" value="F:efflux transmembrane transporter activity"/>
    <property type="evidence" value="ECO:0007669"/>
    <property type="project" value="TreeGrafter"/>
</dbReference>
<feature type="domain" description="CusB-like beta-barrel" evidence="2">
    <location>
        <begin position="252"/>
        <end position="322"/>
    </location>
</feature>
<evidence type="ECO:0000259" key="3">
    <source>
        <dbReference type="Pfam" id="PF25973"/>
    </source>
</evidence>
<dbReference type="Gene3D" id="1.10.287.470">
    <property type="entry name" value="Helix hairpin bin"/>
    <property type="match status" value="1"/>
</dbReference>
<accession>D5MGV1</accession>
<dbReference type="Pfam" id="PF25989">
    <property type="entry name" value="YknX_C"/>
    <property type="match status" value="1"/>
</dbReference>
<dbReference type="eggNOG" id="COG0845">
    <property type="taxonomic scope" value="Bacteria"/>
</dbReference>
<dbReference type="PROSITE" id="PS51257">
    <property type="entry name" value="PROKAR_LIPOPROTEIN"/>
    <property type="match status" value="1"/>
</dbReference>
<dbReference type="Gene3D" id="2.40.50.100">
    <property type="match status" value="1"/>
</dbReference>
<evidence type="ECO:0000259" key="4">
    <source>
        <dbReference type="Pfam" id="PF25989"/>
    </source>
</evidence>
<dbReference type="PANTHER" id="PTHR30469">
    <property type="entry name" value="MULTIDRUG RESISTANCE PROTEIN MDTA"/>
    <property type="match status" value="1"/>
</dbReference>
<dbReference type="EMBL" id="FP565575">
    <property type="protein sequence ID" value="CBE68982.1"/>
    <property type="molecule type" value="Genomic_DNA"/>
</dbReference>
<dbReference type="Gene3D" id="2.40.30.170">
    <property type="match status" value="1"/>
</dbReference>
<reference evidence="5 6" key="1">
    <citation type="journal article" date="2010" name="Nature">
        <title>Nitrite-driven anaerobic methane oxidation by oxygenic bacteria.</title>
        <authorList>
            <person name="Ettwig K.F."/>
            <person name="Butler M.K."/>
            <person name="Le Paslier D."/>
            <person name="Pelletier E."/>
            <person name="Mangenot S."/>
            <person name="Kuypers M.M.M."/>
            <person name="Schreiber F."/>
            <person name="Dutilh B.E."/>
            <person name="Zedelius J."/>
            <person name="de Beer D."/>
            <person name="Gloerich J."/>
            <person name="Wessels H.J.C.T."/>
            <person name="van Allen T."/>
            <person name="Luesken F."/>
            <person name="Wu M."/>
            <person name="van de Pas-Schoonen K.T."/>
            <person name="Op den Camp H.J.M."/>
            <person name="Janssen-Megens E.M."/>
            <person name="Francoijs K-J."/>
            <person name="Stunnenberg H."/>
            <person name="Weissenbach J."/>
            <person name="Jetten M.S.M."/>
            <person name="Strous M."/>
        </authorList>
    </citation>
    <scope>NUCLEOTIDE SEQUENCE [LARGE SCALE GENOMIC DNA]</scope>
</reference>
<dbReference type="HOGENOM" id="CLU_018816_1_4_0"/>
<dbReference type="Gene3D" id="2.40.420.20">
    <property type="match status" value="1"/>
</dbReference>